<evidence type="ECO:0000256" key="6">
    <source>
        <dbReference type="ARBA" id="ARBA00023136"/>
    </source>
</evidence>
<feature type="transmembrane region" description="Helical" evidence="7">
    <location>
        <begin position="20"/>
        <end position="40"/>
    </location>
</feature>
<feature type="transmembrane region" description="Helical" evidence="7">
    <location>
        <begin position="82"/>
        <end position="104"/>
    </location>
</feature>
<dbReference type="OrthoDB" id="9815445at2"/>
<keyword evidence="6 7" id="KW-0472">Membrane</keyword>
<dbReference type="EMBL" id="NIOJ01000029">
    <property type="protein sequence ID" value="PNT98258.1"/>
    <property type="molecule type" value="Genomic_DNA"/>
</dbReference>
<accession>A0A2K2FCL7</accession>
<keyword evidence="10" id="KW-1185">Reference proteome</keyword>
<protein>
    <submittedName>
        <fullName evidence="9">ABC transporter permease</fullName>
    </submittedName>
</protein>
<proteinExistence type="inferred from homology"/>
<feature type="transmembrane region" description="Helical" evidence="7">
    <location>
        <begin position="116"/>
        <end position="134"/>
    </location>
</feature>
<dbReference type="KEGG" id="cthd:CDO33_03195"/>
<evidence type="ECO:0000256" key="2">
    <source>
        <dbReference type="ARBA" id="ARBA00022448"/>
    </source>
</evidence>
<dbReference type="PANTHER" id="PTHR43744:SF9">
    <property type="entry name" value="POLYGALACTURONAN_RHAMNOGALACTURONAN TRANSPORT SYSTEM PERMEASE PROTEIN YTCP"/>
    <property type="match status" value="1"/>
</dbReference>
<comment type="subcellular location">
    <subcellularLocation>
        <location evidence="1 7">Cell membrane</location>
        <topology evidence="1 7">Multi-pass membrane protein</topology>
    </subcellularLocation>
</comment>
<comment type="similarity">
    <text evidence="7">Belongs to the binding-protein-dependent transport system permease family.</text>
</comment>
<comment type="caution">
    <text evidence="9">The sequence shown here is derived from an EMBL/GenBank/DDBJ whole genome shotgun (WGS) entry which is preliminary data.</text>
</comment>
<reference evidence="9 10" key="1">
    <citation type="submission" date="2017-06" db="EMBL/GenBank/DDBJ databases">
        <title>Investigating the central metabolism of Clostridium thermosuccinogenes.</title>
        <authorList>
            <person name="Koendjbiharie J.G."/>
            <person name="van Kranenburg R."/>
        </authorList>
    </citation>
    <scope>NUCLEOTIDE SEQUENCE [LARGE SCALE GENOMIC DNA]</scope>
    <source>
        <strain evidence="9 10">DSM 5806</strain>
    </source>
</reference>
<dbReference type="RefSeq" id="WP_103081867.1">
    <property type="nucleotide sequence ID" value="NZ_CP021850.1"/>
</dbReference>
<feature type="transmembrane region" description="Helical" evidence="7">
    <location>
        <begin position="146"/>
        <end position="167"/>
    </location>
</feature>
<evidence type="ECO:0000313" key="10">
    <source>
        <dbReference type="Proteomes" id="UP000236151"/>
    </source>
</evidence>
<evidence type="ECO:0000256" key="7">
    <source>
        <dbReference type="RuleBase" id="RU363032"/>
    </source>
</evidence>
<evidence type="ECO:0000256" key="5">
    <source>
        <dbReference type="ARBA" id="ARBA00022989"/>
    </source>
</evidence>
<evidence type="ECO:0000256" key="3">
    <source>
        <dbReference type="ARBA" id="ARBA00022475"/>
    </source>
</evidence>
<dbReference type="Pfam" id="PF00528">
    <property type="entry name" value="BPD_transp_1"/>
    <property type="match status" value="1"/>
</dbReference>
<evidence type="ECO:0000256" key="4">
    <source>
        <dbReference type="ARBA" id="ARBA00022692"/>
    </source>
</evidence>
<dbReference type="InterPro" id="IPR035906">
    <property type="entry name" value="MetI-like_sf"/>
</dbReference>
<gene>
    <name evidence="9" type="ORF">CDQ84_11380</name>
</gene>
<dbReference type="GO" id="GO:0005886">
    <property type="term" value="C:plasma membrane"/>
    <property type="evidence" value="ECO:0007669"/>
    <property type="project" value="UniProtKB-SubCell"/>
</dbReference>
<dbReference type="Gene3D" id="1.10.3720.10">
    <property type="entry name" value="MetI-like"/>
    <property type="match status" value="1"/>
</dbReference>
<keyword evidence="2 7" id="KW-0813">Transport</keyword>
<dbReference type="PROSITE" id="PS50928">
    <property type="entry name" value="ABC_TM1"/>
    <property type="match status" value="1"/>
</dbReference>
<keyword evidence="3" id="KW-1003">Cell membrane</keyword>
<feature type="domain" description="ABC transmembrane type-1" evidence="8">
    <location>
        <begin position="78"/>
        <end position="273"/>
    </location>
</feature>
<organism evidence="9 10">
    <name type="scientific">Clostridium thermosuccinogenes</name>
    <dbReference type="NCBI Taxonomy" id="84032"/>
    <lineage>
        <taxon>Bacteria</taxon>
        <taxon>Bacillati</taxon>
        <taxon>Bacillota</taxon>
        <taxon>Clostridia</taxon>
        <taxon>Eubacteriales</taxon>
        <taxon>Clostridiaceae</taxon>
        <taxon>Clostridium</taxon>
    </lineage>
</organism>
<keyword evidence="4 7" id="KW-0812">Transmembrane</keyword>
<name>A0A2K2FCL7_9CLOT</name>
<keyword evidence="5 7" id="KW-1133">Transmembrane helix</keyword>
<dbReference type="Proteomes" id="UP000236151">
    <property type="component" value="Unassembled WGS sequence"/>
</dbReference>
<dbReference type="AlphaFoldDB" id="A0A2K2FCL7"/>
<dbReference type="SUPFAM" id="SSF161098">
    <property type="entry name" value="MetI-like"/>
    <property type="match status" value="1"/>
</dbReference>
<feature type="transmembrane region" description="Helical" evidence="7">
    <location>
        <begin position="255"/>
        <end position="274"/>
    </location>
</feature>
<evidence type="ECO:0000256" key="1">
    <source>
        <dbReference type="ARBA" id="ARBA00004651"/>
    </source>
</evidence>
<sequence length="289" mass="32211">MFRNRSLKNELSFPQKIINWIFLAFIFIIMVIPMLNVLVISTSTALDASQAGLKLWWTKFSIEGYEYVFRVTKLGRPFLNSLFVSFTSTIIQVIISSLAGYILVQRELPFRKAITSFILLTMMIPGDLTLISIYQVNKQLHLLNSYTGLIINGLVSGFCILLMRNYFLSVPESLAESARLDGASELRIFSVIYLPLSIPGLATIFFLEFVGKWNSMMIPATLITDQSLFTLPLMLKSMIINNASVSGAPPAPENAVMAAIVIATVPLILIYVFAQRFLLSGMTLGASKE</sequence>
<dbReference type="GO" id="GO:0055085">
    <property type="term" value="P:transmembrane transport"/>
    <property type="evidence" value="ECO:0007669"/>
    <property type="project" value="InterPro"/>
</dbReference>
<dbReference type="InterPro" id="IPR000515">
    <property type="entry name" value="MetI-like"/>
</dbReference>
<dbReference type="PANTHER" id="PTHR43744">
    <property type="entry name" value="ABC TRANSPORTER PERMEASE PROTEIN MG189-RELATED-RELATED"/>
    <property type="match status" value="1"/>
</dbReference>
<evidence type="ECO:0000259" key="8">
    <source>
        <dbReference type="PROSITE" id="PS50928"/>
    </source>
</evidence>
<dbReference type="CDD" id="cd06261">
    <property type="entry name" value="TM_PBP2"/>
    <property type="match status" value="1"/>
</dbReference>
<evidence type="ECO:0000313" key="9">
    <source>
        <dbReference type="EMBL" id="PNT98258.1"/>
    </source>
</evidence>
<feature type="transmembrane region" description="Helical" evidence="7">
    <location>
        <begin position="188"/>
        <end position="207"/>
    </location>
</feature>